<dbReference type="GO" id="GO:0008097">
    <property type="term" value="F:5S rRNA binding"/>
    <property type="evidence" value="ECO:0007669"/>
    <property type="project" value="TreeGrafter"/>
</dbReference>
<dbReference type="InterPro" id="IPR020930">
    <property type="entry name" value="Ribosomal_uL5_bac-type"/>
</dbReference>
<proteinExistence type="predicted"/>
<reference evidence="2" key="1">
    <citation type="submission" date="2021-08" db="EMBL/GenBank/DDBJ databases">
        <title>WGS assembly of Ceratopteris richardii.</title>
        <authorList>
            <person name="Marchant D.B."/>
            <person name="Chen G."/>
            <person name="Jenkins J."/>
            <person name="Shu S."/>
            <person name="Leebens-Mack J."/>
            <person name="Grimwood J."/>
            <person name="Schmutz J."/>
            <person name="Soltis P."/>
            <person name="Soltis D."/>
            <person name="Chen Z.-H."/>
        </authorList>
    </citation>
    <scope>NUCLEOTIDE SEQUENCE</scope>
    <source>
        <strain evidence="2">Whitten #5841</strain>
        <tissue evidence="2">Leaf</tissue>
    </source>
</reference>
<dbReference type="InterPro" id="IPR020057">
    <property type="entry name" value="Ribosomal_bL25_b-dom"/>
</dbReference>
<dbReference type="OrthoDB" id="193674at2759"/>
<evidence type="ECO:0000313" key="2">
    <source>
        <dbReference type="EMBL" id="KAH7374017.1"/>
    </source>
</evidence>
<comment type="caution">
    <text evidence="2">The sequence shown here is derived from an EMBL/GenBank/DDBJ whole genome shotgun (WGS) entry which is preliminary data.</text>
</comment>
<dbReference type="Gene3D" id="2.170.120.20">
    <property type="entry name" value="Ribosomal protein L25, beta domain"/>
    <property type="match status" value="1"/>
</dbReference>
<dbReference type="PANTHER" id="PTHR33284">
    <property type="entry name" value="RIBOSOMAL PROTEIN L25/GLN-TRNA SYNTHETASE, ANTI-CODON-BINDING DOMAIN-CONTAINING PROTEIN"/>
    <property type="match status" value="1"/>
</dbReference>
<gene>
    <name evidence="2" type="ORF">KP509_17G083700</name>
</gene>
<dbReference type="InterPro" id="IPR011035">
    <property type="entry name" value="Ribosomal_bL25/Gln-tRNA_synth"/>
</dbReference>
<dbReference type="GO" id="GO:0006412">
    <property type="term" value="P:translation"/>
    <property type="evidence" value="ECO:0007669"/>
    <property type="project" value="InterPro"/>
</dbReference>
<dbReference type="AlphaFoldDB" id="A0A8T2SZM5"/>
<dbReference type="Proteomes" id="UP000825935">
    <property type="component" value="Chromosome 17"/>
</dbReference>
<dbReference type="Pfam" id="PF14693">
    <property type="entry name" value="Ribosomal_TL5_C"/>
    <property type="match status" value="1"/>
</dbReference>
<organism evidence="2 3">
    <name type="scientific">Ceratopteris richardii</name>
    <name type="common">Triangle waterfern</name>
    <dbReference type="NCBI Taxonomy" id="49495"/>
    <lineage>
        <taxon>Eukaryota</taxon>
        <taxon>Viridiplantae</taxon>
        <taxon>Streptophyta</taxon>
        <taxon>Embryophyta</taxon>
        <taxon>Tracheophyta</taxon>
        <taxon>Polypodiopsida</taxon>
        <taxon>Polypodiidae</taxon>
        <taxon>Polypodiales</taxon>
        <taxon>Pteridineae</taxon>
        <taxon>Pteridaceae</taxon>
        <taxon>Parkerioideae</taxon>
        <taxon>Ceratopteris</taxon>
    </lineage>
</organism>
<dbReference type="GO" id="GO:0003735">
    <property type="term" value="F:structural constituent of ribosome"/>
    <property type="evidence" value="ECO:0007669"/>
    <property type="project" value="InterPro"/>
</dbReference>
<dbReference type="EMBL" id="CM035422">
    <property type="protein sequence ID" value="KAH7374017.1"/>
    <property type="molecule type" value="Genomic_DNA"/>
</dbReference>
<accession>A0A8T2SZM5</accession>
<dbReference type="OMA" id="QYNDYIA"/>
<evidence type="ECO:0000313" key="3">
    <source>
        <dbReference type="Proteomes" id="UP000825935"/>
    </source>
</evidence>
<dbReference type="PANTHER" id="PTHR33284:SF1">
    <property type="entry name" value="RIBOSOMAL PROTEIN L25_GLN-TRNA SYNTHETASE, ANTI-CODON-BINDING DOMAIN-CONTAINING PROTEIN"/>
    <property type="match status" value="1"/>
</dbReference>
<keyword evidence="3" id="KW-1185">Reference proteome</keyword>
<feature type="domain" description="Large ribosomal subunit protein bL25 beta" evidence="1">
    <location>
        <begin position="183"/>
        <end position="248"/>
    </location>
</feature>
<protein>
    <recommendedName>
        <fullName evidence="1">Large ribosomal subunit protein bL25 beta domain-containing protein</fullName>
    </recommendedName>
</protein>
<dbReference type="InterPro" id="IPR037121">
    <property type="entry name" value="Ribosomal_bL25_C"/>
</dbReference>
<dbReference type="SUPFAM" id="SSF50715">
    <property type="entry name" value="Ribosomal protein L25-like"/>
    <property type="match status" value="1"/>
</dbReference>
<sequence length="290" mass="32655">MLLGKLLRYRLFSSRAQRHFEGALASGNSIAQGPCVQEPQYDPSVRAVSDGAHGPSMHIESSGDSSTNSEIITLWGSYRVRSGELQALRKNGTVPGIISDFDAVKGTQYNYYIVLKRQEIWGLVTQMGRQKFMSRFYNLALRNCPESNEIQEVVKVYPRKLYLLDGKRTILNLAFVRVRCNVKLQMIIPLKFKGRTVCPGLINGGKLVVLKKAISCLVFPDEVPPYYEVDVSKLNVGDRILMNDLNVHLRSRRQAGYVVCEIKKHGFVRPNRSRSLARASPSIHSLLGSW</sequence>
<name>A0A8T2SZM5_CERRI</name>
<dbReference type="GO" id="GO:0022625">
    <property type="term" value="C:cytosolic large ribosomal subunit"/>
    <property type="evidence" value="ECO:0007669"/>
    <property type="project" value="TreeGrafter"/>
</dbReference>
<evidence type="ECO:0000259" key="1">
    <source>
        <dbReference type="Pfam" id="PF14693"/>
    </source>
</evidence>